<feature type="region of interest" description="Disordered" evidence="5">
    <location>
        <begin position="864"/>
        <end position="892"/>
    </location>
</feature>
<evidence type="ECO:0000313" key="8">
    <source>
        <dbReference type="EMBL" id="TDP05621.1"/>
    </source>
</evidence>
<accession>A0A4R6MU95</accession>
<keyword evidence="4 6" id="KW-0472">Membrane</keyword>
<reference evidence="8 9" key="1">
    <citation type="submission" date="2019-03" db="EMBL/GenBank/DDBJ databases">
        <title>Genomic Encyclopedia of Type Strains, Phase IV (KMG-IV): sequencing the most valuable type-strain genomes for metagenomic binning, comparative biology and taxonomic classification.</title>
        <authorList>
            <person name="Goeker M."/>
        </authorList>
    </citation>
    <scope>NUCLEOTIDE SEQUENCE [LARGE SCALE GENOMIC DNA]</scope>
    <source>
        <strain evidence="8 9">DSM 25082</strain>
    </source>
</reference>
<gene>
    <name evidence="8" type="ORF">DFR39_11046</name>
</gene>
<dbReference type="RefSeq" id="WP_133605156.1">
    <property type="nucleotide sequence ID" value="NZ_JAUFPJ010000011.1"/>
</dbReference>
<evidence type="ECO:0000256" key="1">
    <source>
        <dbReference type="ARBA" id="ARBA00004167"/>
    </source>
</evidence>
<dbReference type="GO" id="GO:0009306">
    <property type="term" value="P:protein secretion"/>
    <property type="evidence" value="ECO:0007669"/>
    <property type="project" value="InterPro"/>
</dbReference>
<comment type="subcellular location">
    <subcellularLocation>
        <location evidence="1">Membrane</location>
        <topology evidence="1">Single-pass membrane protein</topology>
    </subcellularLocation>
</comment>
<comment type="caution">
    <text evidence="8">The sequence shown here is derived from an EMBL/GenBank/DDBJ whole genome shotgun (WGS) entry which is preliminary data.</text>
</comment>
<proteinExistence type="predicted"/>
<dbReference type="InterPro" id="IPR007452">
    <property type="entry name" value="TamB_C"/>
</dbReference>
<keyword evidence="3 6" id="KW-1133">Transmembrane helix</keyword>
<organism evidence="8 9">
    <name type="scientific">Roseateles asaccharophilus</name>
    <dbReference type="NCBI Taxonomy" id="582607"/>
    <lineage>
        <taxon>Bacteria</taxon>
        <taxon>Pseudomonadati</taxon>
        <taxon>Pseudomonadota</taxon>
        <taxon>Betaproteobacteria</taxon>
        <taxon>Burkholderiales</taxon>
        <taxon>Sphaerotilaceae</taxon>
        <taxon>Roseateles</taxon>
    </lineage>
</organism>
<dbReference type="PANTHER" id="PTHR36985">
    <property type="entry name" value="TRANSLOCATION AND ASSEMBLY MODULE SUBUNIT TAMB"/>
    <property type="match status" value="1"/>
</dbReference>
<keyword evidence="9" id="KW-1185">Reference proteome</keyword>
<evidence type="ECO:0000256" key="2">
    <source>
        <dbReference type="ARBA" id="ARBA00022692"/>
    </source>
</evidence>
<evidence type="ECO:0000256" key="6">
    <source>
        <dbReference type="SAM" id="Phobius"/>
    </source>
</evidence>
<dbReference type="OrthoDB" id="5288149at2"/>
<dbReference type="PANTHER" id="PTHR36985:SF1">
    <property type="entry name" value="TRANSLOCATION AND ASSEMBLY MODULE SUBUNIT TAMB"/>
    <property type="match status" value="1"/>
</dbReference>
<protein>
    <submittedName>
        <fullName evidence="8">Translocation and assembly module TamB</fullName>
    </submittedName>
</protein>
<evidence type="ECO:0000256" key="5">
    <source>
        <dbReference type="SAM" id="MobiDB-lite"/>
    </source>
</evidence>
<name>A0A4R6MU95_9BURK</name>
<feature type="transmembrane region" description="Helical" evidence="6">
    <location>
        <begin position="32"/>
        <end position="54"/>
    </location>
</feature>
<dbReference type="GO" id="GO:0005886">
    <property type="term" value="C:plasma membrane"/>
    <property type="evidence" value="ECO:0007669"/>
    <property type="project" value="InterPro"/>
</dbReference>
<sequence>MNQDKDAEAQAASAPVKLGTPMRRLWRRGPGLVPSLLALPLLGGALGCGLWWSMATEPGTQWLLQQVPGLQITRPQGSLIGDFSAQKLSYVVPGTQDRLEFEDLSWQGLSLHWNRSPQLWGDLHIKQLTVRRLQVHLAPSDAPSQAPADLKLPIGVQLKQLQIAQLLIPSASALPLLDLQGSLQLSAQGGNQHQVQLDSLHWDRLQLRGSASLQTAGDMGVQAQLNLRAKANEQDHIPAWQAKIEARGPLQTLTLSADLQAESQTLQAEAQVQPFASWPLPQLQLKSHQLDLSALASGLPRTSLSGQASLLGQAAESSTKRPGLTLKSQLNNSLAGRWNEQLLPIRTLNLDLSFVPGDPAALGIRELELLLGSAKQPAGRVQAKGQSSKERGSALILAISDVNSEALDARAASLQLAGEIELSTATPINQLGGDGLPAAHLTLAAKLEGRLLELSKPPTAKAPALGLPRSAPISLQAQALLSNTELQLQSFLLRFDDARLEASGKLGLKQAASLSQGWQAQAQAQAQIPDLRRLWRGDAGSAWQQNVQALSAQLEAQLQAGPLPAGGLNQADKLYAYAPQGTARLQLQPTQLAGVPLSAELRYEHAARQQAPRLQGQLTVGPSNRLQARGELAPSGELQASAELQFPELSSLQPLLSAFKAGASSGASAQAAKGGTAGVADLAPKLRGSLLGNMQLQAGLLAPQQQGKPGTRNKAPAANSKTAAPLWRWHSQAQLQARGLQLSGSPSLQALNLSAADLQWQLDSAHDAPLSLNARLERLSSKDWAVPQATLSATGSWAKHRLDMQALAEGKMPAALVPPGPASDQLLRGPITLGMNGRLSQAPPLAWRDGAQWQASELTLSAQAEAPVSPTKAGMNASPGKASPEPPPTSPWLNAQNLQLKLDLAPQGQLQQVQLQPGRLELVGAGLSWQSLQWAAADPAAGAGSAAANDRFTLDLRLEPLAVAPLLARWQPHFGWSGDLVVVGHAQVRSEPGFHVDVALERSRGDLIVIDDRGKQKLELSEFRLGVIGSPGVWHLTHALAGSNVGVLGAALTARNEDPSQWWPSTESRLEGVLEAQVANLSTWGAWVPAGWRIGGSIFTTASFAGRLKAPEIKGRAGGSGLVLRNPLLGVDMQRGEFALSLDGGHARLEQFKAYAGDGDLSAYGELTFGAHPRADLHLLADKFGVLRRVDQRLAVNGRIDMSLDPQLFEVQGKLDVHEGLFDFSRGNAPVLDDDVSVTRPQTEQQEADGKAVNSSKAPAKVRVKVDIDLGKKLRVKGYGLDTLLAGQLQLSQGPSGPALHGRISTERGTFDAYGQKLAIEKGLISFSGVVDNPRLDVLALRPSQEEQRVGVTITGTAQKPRVKLYSEPALDERSTLSWLLLGRAPSELGSQDSALLSSAALALISGQGESPTSKLIKSVGLDELSFSESGVEAQGTVVRLGKQLSRRLYVGYERGLNATAGSWQLIYRLAQRFTLRAQSGDDNAVDLIWQWKWE</sequence>
<dbReference type="Pfam" id="PF04357">
    <property type="entry name" value="TamB"/>
    <property type="match status" value="1"/>
</dbReference>
<dbReference type="Proteomes" id="UP000295357">
    <property type="component" value="Unassembled WGS sequence"/>
</dbReference>
<dbReference type="EMBL" id="SNXE01000010">
    <property type="protein sequence ID" value="TDP05621.1"/>
    <property type="molecule type" value="Genomic_DNA"/>
</dbReference>
<evidence type="ECO:0000259" key="7">
    <source>
        <dbReference type="Pfam" id="PF04357"/>
    </source>
</evidence>
<evidence type="ECO:0000313" key="9">
    <source>
        <dbReference type="Proteomes" id="UP000295357"/>
    </source>
</evidence>
<feature type="domain" description="Translocation and assembly module TamB C-terminal" evidence="7">
    <location>
        <begin position="1152"/>
        <end position="1494"/>
    </location>
</feature>
<keyword evidence="2 6" id="KW-0812">Transmembrane</keyword>
<evidence type="ECO:0000256" key="3">
    <source>
        <dbReference type="ARBA" id="ARBA00022989"/>
    </source>
</evidence>
<evidence type="ECO:0000256" key="4">
    <source>
        <dbReference type="ARBA" id="ARBA00023136"/>
    </source>
</evidence>